<dbReference type="SUPFAM" id="SSF88659">
    <property type="entry name" value="Sigma3 and sigma4 domains of RNA polymerase sigma factors"/>
    <property type="match status" value="1"/>
</dbReference>
<dbReference type="InterPro" id="IPR014284">
    <property type="entry name" value="RNA_pol_sigma-70_dom"/>
</dbReference>
<name>A0AAE4ZBE6_9BACT</name>
<evidence type="ECO:0000256" key="2">
    <source>
        <dbReference type="ARBA" id="ARBA00023015"/>
    </source>
</evidence>
<dbReference type="Gene3D" id="1.10.1740.10">
    <property type="match status" value="1"/>
</dbReference>
<keyword evidence="2" id="KW-0805">Transcription regulation</keyword>
<keyword evidence="3" id="KW-0731">Sigma factor</keyword>
<dbReference type="InterPro" id="IPR013325">
    <property type="entry name" value="RNA_pol_sigma_r2"/>
</dbReference>
<dbReference type="NCBIfam" id="TIGR02937">
    <property type="entry name" value="sigma70-ECF"/>
    <property type="match status" value="1"/>
</dbReference>
<evidence type="ECO:0000259" key="6">
    <source>
        <dbReference type="Pfam" id="PF08281"/>
    </source>
</evidence>
<gene>
    <name evidence="7" type="ORF">GWO12_04605</name>
</gene>
<dbReference type="GO" id="GO:0016987">
    <property type="term" value="F:sigma factor activity"/>
    <property type="evidence" value="ECO:0007669"/>
    <property type="project" value="UniProtKB-KW"/>
</dbReference>
<dbReference type="SUPFAM" id="SSF88946">
    <property type="entry name" value="Sigma2 domain of RNA polymerase sigma factors"/>
    <property type="match status" value="1"/>
</dbReference>
<dbReference type="PANTHER" id="PTHR43133:SF59">
    <property type="entry name" value="ECF RNA POLYMERASE SIGMA FACTOR SIGR"/>
    <property type="match status" value="1"/>
</dbReference>
<evidence type="ECO:0000256" key="1">
    <source>
        <dbReference type="ARBA" id="ARBA00010641"/>
    </source>
</evidence>
<protein>
    <submittedName>
        <fullName evidence="7">Sigma-70 family RNA polymerase sigma factor</fullName>
    </submittedName>
</protein>
<dbReference type="InterPro" id="IPR013324">
    <property type="entry name" value="RNA_pol_sigma_r3/r4-like"/>
</dbReference>
<dbReference type="InterPro" id="IPR013249">
    <property type="entry name" value="RNA_pol_sigma70_r4_t2"/>
</dbReference>
<feature type="domain" description="RNA polymerase sigma factor 70 region 4 type 2" evidence="6">
    <location>
        <begin position="117"/>
        <end position="169"/>
    </location>
</feature>
<evidence type="ECO:0000256" key="3">
    <source>
        <dbReference type="ARBA" id="ARBA00023082"/>
    </source>
</evidence>
<comment type="caution">
    <text evidence="7">The sequence shown here is derived from an EMBL/GenBank/DDBJ whole genome shotgun (WGS) entry which is preliminary data.</text>
</comment>
<evidence type="ECO:0000259" key="5">
    <source>
        <dbReference type="Pfam" id="PF04542"/>
    </source>
</evidence>
<evidence type="ECO:0000313" key="7">
    <source>
        <dbReference type="EMBL" id="NIR74380.1"/>
    </source>
</evidence>
<dbReference type="AlphaFoldDB" id="A0AAE4ZBE6"/>
<dbReference type="GO" id="GO:0003677">
    <property type="term" value="F:DNA binding"/>
    <property type="evidence" value="ECO:0007669"/>
    <property type="project" value="InterPro"/>
</dbReference>
<organism evidence="7 8">
    <name type="scientific">Candidatus Kutchimonas denitrificans</name>
    <dbReference type="NCBI Taxonomy" id="3056748"/>
    <lineage>
        <taxon>Bacteria</taxon>
        <taxon>Pseudomonadati</taxon>
        <taxon>Gemmatimonadota</taxon>
        <taxon>Gemmatimonadia</taxon>
        <taxon>Candidatus Palauibacterales</taxon>
        <taxon>Candidatus Palauibacteraceae</taxon>
        <taxon>Candidatus Kutchimonas</taxon>
    </lineage>
</organism>
<dbReference type="EMBL" id="JAACAK010000036">
    <property type="protein sequence ID" value="NIR74380.1"/>
    <property type="molecule type" value="Genomic_DNA"/>
</dbReference>
<comment type="similarity">
    <text evidence="1">Belongs to the sigma-70 factor family. ECF subfamily.</text>
</comment>
<evidence type="ECO:0000256" key="4">
    <source>
        <dbReference type="ARBA" id="ARBA00023163"/>
    </source>
</evidence>
<dbReference type="Pfam" id="PF04542">
    <property type="entry name" value="Sigma70_r2"/>
    <property type="match status" value="1"/>
</dbReference>
<keyword evidence="4" id="KW-0804">Transcription</keyword>
<dbReference type="InterPro" id="IPR007627">
    <property type="entry name" value="RNA_pol_sigma70_r2"/>
</dbReference>
<feature type="domain" description="RNA polymerase sigma-70 region 2" evidence="5">
    <location>
        <begin position="19"/>
        <end position="83"/>
    </location>
</feature>
<dbReference type="PANTHER" id="PTHR43133">
    <property type="entry name" value="RNA POLYMERASE ECF-TYPE SIGMA FACTO"/>
    <property type="match status" value="1"/>
</dbReference>
<accession>A0AAE4ZBE6</accession>
<dbReference type="InterPro" id="IPR039425">
    <property type="entry name" value="RNA_pol_sigma-70-like"/>
</dbReference>
<reference evidence="7 8" key="1">
    <citation type="submission" date="2020-01" db="EMBL/GenBank/DDBJ databases">
        <title>Genomes assembled from Gulf of Kutch pelagic sediment metagenomes.</title>
        <authorList>
            <person name="Chandrashekar M."/>
            <person name="Mahajan M.S."/>
            <person name="Dave K.J."/>
            <person name="Vatsa P."/>
            <person name="Nathani N.M."/>
        </authorList>
    </citation>
    <scope>NUCLEOTIDE SEQUENCE [LARGE SCALE GENOMIC DNA]</scope>
    <source>
        <strain evidence="7">KS3-K002</strain>
    </source>
</reference>
<evidence type="ECO:0000313" key="8">
    <source>
        <dbReference type="Proteomes" id="UP000702544"/>
    </source>
</evidence>
<dbReference type="CDD" id="cd06171">
    <property type="entry name" value="Sigma70_r4"/>
    <property type="match status" value="1"/>
</dbReference>
<dbReference type="InterPro" id="IPR036388">
    <property type="entry name" value="WH-like_DNA-bd_sf"/>
</dbReference>
<dbReference type="Gene3D" id="1.10.10.10">
    <property type="entry name" value="Winged helix-like DNA-binding domain superfamily/Winged helix DNA-binding domain"/>
    <property type="match status" value="1"/>
</dbReference>
<dbReference type="GO" id="GO:0006352">
    <property type="term" value="P:DNA-templated transcription initiation"/>
    <property type="evidence" value="ECO:0007669"/>
    <property type="project" value="InterPro"/>
</dbReference>
<dbReference type="Pfam" id="PF08281">
    <property type="entry name" value="Sigma70_r4_2"/>
    <property type="match status" value="1"/>
</dbReference>
<proteinExistence type="inferred from homology"/>
<dbReference type="Proteomes" id="UP000702544">
    <property type="component" value="Unassembled WGS sequence"/>
</dbReference>
<sequence>MSRQPASKREHFEREALVHLDTLYNVALRLTGNASDAEDLVQDTVTKAYRSWDKYEPGTNCRAWLVTILRNTFINQFRRESRRPSKVEFEAVQEINVFEAIKDRDPEGTFFRFIVDEEVKRAIQDLPEEFRLPVVLSDVEGLSYAEIAEILDLPVGTVKSRLFRGRRRLQQRLYDYALEMGYIRS</sequence>